<dbReference type="OrthoDB" id="289094at2"/>
<sequence>MKRFHSVGLRVAMALMVLGTLGCGPKSGVERHDLSGTVTFEGAPVPVGMVSFEPIEKGVGGGFAPIRNGLFDTADGGRGALSGPTSVRITGFDGIKDPSNPDAPPKALFEAYETTLDLADDQDEIEFALPLEGAQPN</sequence>
<reference evidence="1 2" key="1">
    <citation type="submission" date="2019-02" db="EMBL/GenBank/DDBJ databases">
        <title>Deep-cultivation of Planctomycetes and their phenomic and genomic characterization uncovers novel biology.</title>
        <authorList>
            <person name="Wiegand S."/>
            <person name="Jogler M."/>
            <person name="Boedeker C."/>
            <person name="Pinto D."/>
            <person name="Vollmers J."/>
            <person name="Rivas-Marin E."/>
            <person name="Kohn T."/>
            <person name="Peeters S.H."/>
            <person name="Heuer A."/>
            <person name="Rast P."/>
            <person name="Oberbeckmann S."/>
            <person name="Bunk B."/>
            <person name="Jeske O."/>
            <person name="Meyerdierks A."/>
            <person name="Storesund J.E."/>
            <person name="Kallscheuer N."/>
            <person name="Luecker S."/>
            <person name="Lage O.M."/>
            <person name="Pohl T."/>
            <person name="Merkel B.J."/>
            <person name="Hornburger P."/>
            <person name="Mueller R.-W."/>
            <person name="Bruemmer F."/>
            <person name="Labrenz M."/>
            <person name="Spormann A.M."/>
            <person name="Op den Camp H."/>
            <person name="Overmann J."/>
            <person name="Amann R."/>
            <person name="Jetten M.S.M."/>
            <person name="Mascher T."/>
            <person name="Medema M.H."/>
            <person name="Devos D.P."/>
            <person name="Kaster A.-K."/>
            <person name="Ovreas L."/>
            <person name="Rohde M."/>
            <person name="Galperin M.Y."/>
            <person name="Jogler C."/>
        </authorList>
    </citation>
    <scope>NUCLEOTIDE SEQUENCE [LARGE SCALE GENOMIC DNA]</scope>
    <source>
        <strain evidence="1 2">EC9</strain>
    </source>
</reference>
<name>A0A517LZB0_9BACT</name>
<keyword evidence="2" id="KW-1185">Reference proteome</keyword>
<dbReference type="RefSeq" id="WP_145344741.1">
    <property type="nucleotide sequence ID" value="NZ_CP036261.1"/>
</dbReference>
<gene>
    <name evidence="1" type="ORF">EC9_21460</name>
</gene>
<dbReference type="EMBL" id="CP036261">
    <property type="protein sequence ID" value="QDS87961.1"/>
    <property type="molecule type" value="Genomic_DNA"/>
</dbReference>
<dbReference type="KEGG" id="ruv:EC9_21460"/>
<proteinExistence type="predicted"/>
<dbReference type="AlphaFoldDB" id="A0A517LZB0"/>
<dbReference type="Proteomes" id="UP000319557">
    <property type="component" value="Chromosome"/>
</dbReference>
<dbReference type="PROSITE" id="PS51257">
    <property type="entry name" value="PROKAR_LIPOPROTEIN"/>
    <property type="match status" value="1"/>
</dbReference>
<evidence type="ECO:0000313" key="2">
    <source>
        <dbReference type="Proteomes" id="UP000319557"/>
    </source>
</evidence>
<protein>
    <submittedName>
        <fullName evidence="1">Uncharacterized protein</fullName>
    </submittedName>
</protein>
<evidence type="ECO:0000313" key="1">
    <source>
        <dbReference type="EMBL" id="QDS87961.1"/>
    </source>
</evidence>
<accession>A0A517LZB0</accession>
<organism evidence="1 2">
    <name type="scientific">Rosistilla ulvae</name>
    <dbReference type="NCBI Taxonomy" id="1930277"/>
    <lineage>
        <taxon>Bacteria</taxon>
        <taxon>Pseudomonadati</taxon>
        <taxon>Planctomycetota</taxon>
        <taxon>Planctomycetia</taxon>
        <taxon>Pirellulales</taxon>
        <taxon>Pirellulaceae</taxon>
        <taxon>Rosistilla</taxon>
    </lineage>
</organism>